<evidence type="ECO:0000313" key="2">
    <source>
        <dbReference type="Proteomes" id="UP000245125"/>
    </source>
</evidence>
<protein>
    <submittedName>
        <fullName evidence="1">Uncharacterized protein</fullName>
    </submittedName>
</protein>
<accession>A0A2U3QJI5</accession>
<dbReference type="AlphaFoldDB" id="A0A2U3QJI5"/>
<keyword evidence="2" id="KW-1185">Reference proteome</keyword>
<dbReference type="EMBL" id="OUUY01000108">
    <property type="protein sequence ID" value="SPQ01571.1"/>
    <property type="molecule type" value="Genomic_DNA"/>
</dbReference>
<organism evidence="1 2">
    <name type="scientific">Candidatus Sulfobium mesophilum</name>
    <dbReference type="NCBI Taxonomy" id="2016548"/>
    <lineage>
        <taxon>Bacteria</taxon>
        <taxon>Pseudomonadati</taxon>
        <taxon>Nitrospirota</taxon>
        <taxon>Nitrospiria</taxon>
        <taxon>Nitrospirales</taxon>
        <taxon>Nitrospiraceae</taxon>
        <taxon>Candidatus Sulfobium</taxon>
    </lineage>
</organism>
<dbReference type="Proteomes" id="UP000245125">
    <property type="component" value="Unassembled WGS sequence"/>
</dbReference>
<reference evidence="2" key="1">
    <citation type="submission" date="2018-03" db="EMBL/GenBank/DDBJ databases">
        <authorList>
            <person name="Zecchin S."/>
        </authorList>
    </citation>
    <scope>NUCLEOTIDE SEQUENCE [LARGE SCALE GENOMIC DNA]</scope>
</reference>
<sequence>MTEKSMTEHDFQRNLAAAETLGCIAQNSGQYNFWVGYMRGLRRFHYGEKFGTEEDHSHLIAAYDSTYQAEKMLGIGYRAGLAGQNIHQANFSALQT</sequence>
<proteinExistence type="predicted"/>
<gene>
    <name evidence="1" type="ORF">NBG4_60047</name>
</gene>
<dbReference type="OrthoDB" id="6548606at2"/>
<evidence type="ECO:0000313" key="1">
    <source>
        <dbReference type="EMBL" id="SPQ01571.1"/>
    </source>
</evidence>
<name>A0A2U3QJI5_9BACT</name>